<evidence type="ECO:0000256" key="1">
    <source>
        <dbReference type="SAM" id="Phobius"/>
    </source>
</evidence>
<comment type="caution">
    <text evidence="2">The sequence shown here is derived from an EMBL/GenBank/DDBJ whole genome shotgun (WGS) entry which is preliminary data.</text>
</comment>
<evidence type="ECO:0000313" key="2">
    <source>
        <dbReference type="EMBL" id="MBP1948379.1"/>
    </source>
</evidence>
<evidence type="ECO:0000313" key="3">
    <source>
        <dbReference type="Proteomes" id="UP001519328"/>
    </source>
</evidence>
<organism evidence="2 3">
    <name type="scientific">Virgibacillus litoralis</name>
    <dbReference type="NCBI Taxonomy" id="578221"/>
    <lineage>
        <taxon>Bacteria</taxon>
        <taxon>Bacillati</taxon>
        <taxon>Bacillota</taxon>
        <taxon>Bacilli</taxon>
        <taxon>Bacillales</taxon>
        <taxon>Bacillaceae</taxon>
        <taxon>Virgibacillus</taxon>
    </lineage>
</organism>
<protein>
    <submittedName>
        <fullName evidence="2">Uncharacterized protein</fullName>
    </submittedName>
</protein>
<accession>A0ABS4HCB1</accession>
<proteinExistence type="predicted"/>
<dbReference type="EMBL" id="JAGGKK010000005">
    <property type="protein sequence ID" value="MBP1948379.1"/>
    <property type="molecule type" value="Genomic_DNA"/>
</dbReference>
<keyword evidence="1" id="KW-0472">Membrane</keyword>
<keyword evidence="3" id="KW-1185">Reference proteome</keyword>
<gene>
    <name evidence="2" type="ORF">J2Z82_001315</name>
</gene>
<reference evidence="2 3" key="1">
    <citation type="submission" date="2021-03" db="EMBL/GenBank/DDBJ databases">
        <title>Genomic Encyclopedia of Type Strains, Phase IV (KMG-IV): sequencing the most valuable type-strain genomes for metagenomic binning, comparative biology and taxonomic classification.</title>
        <authorList>
            <person name="Goeker M."/>
        </authorList>
    </citation>
    <scope>NUCLEOTIDE SEQUENCE [LARGE SCALE GENOMIC DNA]</scope>
    <source>
        <strain evidence="2 3">DSM 21085</strain>
    </source>
</reference>
<keyword evidence="1" id="KW-0812">Transmembrane</keyword>
<dbReference type="RefSeq" id="WP_280922974.1">
    <property type="nucleotide sequence ID" value="NZ_JAGGKK010000005.1"/>
</dbReference>
<name>A0ABS4HCB1_9BACI</name>
<dbReference type="Proteomes" id="UP001519328">
    <property type="component" value="Unassembled WGS sequence"/>
</dbReference>
<keyword evidence="1" id="KW-1133">Transmembrane helix</keyword>
<feature type="transmembrane region" description="Helical" evidence="1">
    <location>
        <begin position="6"/>
        <end position="25"/>
    </location>
</feature>
<sequence>MGELFFTLFYGSGLILIGLFAKFMVNRMGTESETSSEKKSVVN</sequence>